<dbReference type="PANTHER" id="PTHR24223">
    <property type="entry name" value="ATP-BINDING CASSETTE SUB-FAMILY C"/>
    <property type="match status" value="1"/>
</dbReference>
<dbReference type="Proteomes" id="UP000332933">
    <property type="component" value="Unassembled WGS sequence"/>
</dbReference>
<dbReference type="InterPro" id="IPR017871">
    <property type="entry name" value="ABC_transporter-like_CS"/>
</dbReference>
<dbReference type="FunFam" id="1.20.1560.10:FF:000063">
    <property type="entry name" value="Multidrug resistance protein ABC transporter"/>
    <property type="match status" value="1"/>
</dbReference>
<feature type="transmembrane region" description="Helical" evidence="10">
    <location>
        <begin position="216"/>
        <end position="232"/>
    </location>
</feature>
<dbReference type="InterPro" id="IPR027417">
    <property type="entry name" value="P-loop_NTPase"/>
</dbReference>
<gene>
    <name evidence="14" type="primary">Aste57867_12924</name>
    <name evidence="13" type="ORF">As57867_012876</name>
    <name evidence="14" type="ORF">ASTE57867_12924</name>
</gene>
<dbReference type="SUPFAM" id="SSF52540">
    <property type="entry name" value="P-loop containing nucleoside triphosphate hydrolases"/>
    <property type="match status" value="2"/>
</dbReference>
<dbReference type="GO" id="GO:0005524">
    <property type="term" value="F:ATP binding"/>
    <property type="evidence" value="ECO:0007669"/>
    <property type="project" value="UniProtKB-KW"/>
</dbReference>
<accession>A0A485KWV0</accession>
<dbReference type="GO" id="GO:0140359">
    <property type="term" value="F:ABC-type transporter activity"/>
    <property type="evidence" value="ECO:0007669"/>
    <property type="project" value="InterPro"/>
</dbReference>
<name>A0A485KWV0_9STRA</name>
<evidence type="ECO:0000256" key="7">
    <source>
        <dbReference type="ARBA" id="ARBA00022840"/>
    </source>
</evidence>
<dbReference type="Gene3D" id="3.40.50.300">
    <property type="entry name" value="P-loop containing nucleotide triphosphate hydrolases"/>
    <property type="match status" value="2"/>
</dbReference>
<dbReference type="CDD" id="cd18579">
    <property type="entry name" value="ABC_6TM_ABCC_D1"/>
    <property type="match status" value="1"/>
</dbReference>
<keyword evidence="9 10" id="KW-0472">Membrane</keyword>
<feature type="domain" description="ABC transporter" evidence="11">
    <location>
        <begin position="419"/>
        <end position="646"/>
    </location>
</feature>
<comment type="similarity">
    <text evidence="2">Belongs to the ABC transporter superfamily. ABCC family. Conjugate transporter (TC 3.A.1.208) subfamily.</text>
</comment>
<keyword evidence="4 10" id="KW-0812">Transmembrane</keyword>
<dbReference type="InterPro" id="IPR003439">
    <property type="entry name" value="ABC_transporter-like_ATP-bd"/>
</dbReference>
<sequence length="1307" mass="144163">MTITKGTAQYQTFDKPLAAAFVHPLDAAGLFSKLFFSWVKPLVAVGNERQLHSQDLWPLQSTNKVAATTVLFRNIMARQGKGVLGLYFSVYWAPFLLIGAMDLFIVAASLYGPGYVLGEIVKIVEAPTGFDSTYALQLILSLFAIQVASAFVSPHLNFLNSNVGMQYAASLRALIFEKAMKLSAKSKTEKSTGEITNLVSTDAVNAIDLGNNIHQFWIVPAQVAFVLFLLYQQVGWSIFVGFGAVFVILIFNGIVAAMMGSQQKKLFELKDTRMKLINELFGSIQIIKFNAWEEKFLEKVSELRRDELDFVWKLGRSLYILITFMSATPTLVTLTVFTTFTLWMRQTLTVSIVFSTLALFKALQEAIIVLPLALSQLIQALVSAKRINDFLLMEERDPTAVLTPTDAIATSYAKEHVVVAIEDGSFGWSRDVATSPPLFQNINLKIRDGEFVVVHGAVGQGKSSLCSILLGDMLKLSGTVFVGGNVAYFAQQPWIQHTSVRENILFGLPYDRVKYQKVVDACALTKDFATFPAGDRAEIGPKGLNLSGGQKARVGLARACYSDADILILDSPLSAVDAIVANEIFTKCFQGLLKHKTVLLVTHNPEIVASPEVDRTILIQDGQLVASDAAPSGVKSTAPPLVAPLRPSKGYWGNNGDVTSVTYAPATREYDMLVTPGTTPFNFHPSEMLFTPRESTANESYDERGRLVVDEERKEGRVSMDVVTNYLNSMGGGWAIIVIVGTMLATQVLKVASDLWLAKWSNEGEMLDAATFEANTHRNMAIYAILTLTSGLSLGVQIFSMGILGIRAAQKMFDGMLRSLLQVPMRFFDTNPLGRVLNRFSDDMLTVDLNLTLTLFMILGELSSIVFTLGTAITLMRWFGLVVVPLLYIYARIGAYYLAPLREVNRLQRTTRSPIISLVSEGVDGAETIRAFGDKQLRRFYRLQDENIETYFSAWFAQTAFNQWFKVRIQLISCSIVCLVLLTIVVLRGELSNGFVGLLVTYALTIPDSLSNLVNIWARLETAMISPERLTEYINLQHEGARQTSADTQTWPTAGNVAFENVSFRYKSDDPLVLKNVNFAVRSGEKIGIVGRTGAGKSSLMMALFRINDVASGAIKIDGVNIATLGLKKLRSNIAIIPQNPVLFKGTLRNYLDPFDEYLDDQLWAVLGKVKLTERVSSADEKLLGPVEENGDNFSVGERQMLCMARALLRQAKIVVLDEATAAIDHETDQTLQSVIRTEFAASTVLTIAHRLDTVLDSDRIMVFDHGELVQCDVPQTLVAQGDGIFFELVTEGGYLDKMQTASEAAE</sequence>
<feature type="transmembrane region" description="Helical" evidence="10">
    <location>
        <begin position="849"/>
        <end position="872"/>
    </location>
</feature>
<evidence type="ECO:0000256" key="10">
    <source>
        <dbReference type="SAM" id="Phobius"/>
    </source>
</evidence>
<dbReference type="SUPFAM" id="SSF90123">
    <property type="entry name" value="ABC transporter transmembrane region"/>
    <property type="match status" value="2"/>
</dbReference>
<feature type="transmembrane region" description="Helical" evidence="10">
    <location>
        <begin position="83"/>
        <end position="112"/>
    </location>
</feature>
<dbReference type="PROSITE" id="PS50893">
    <property type="entry name" value="ABC_TRANSPORTER_2"/>
    <property type="match status" value="2"/>
</dbReference>
<evidence type="ECO:0000259" key="12">
    <source>
        <dbReference type="PROSITE" id="PS50929"/>
    </source>
</evidence>
<feature type="transmembrane region" description="Helical" evidence="10">
    <location>
        <begin position="318"/>
        <end position="343"/>
    </location>
</feature>
<evidence type="ECO:0000256" key="5">
    <source>
        <dbReference type="ARBA" id="ARBA00022737"/>
    </source>
</evidence>
<dbReference type="GO" id="GO:0016887">
    <property type="term" value="F:ATP hydrolysis activity"/>
    <property type="evidence" value="ECO:0007669"/>
    <property type="project" value="InterPro"/>
</dbReference>
<dbReference type="FunFam" id="3.40.50.300:FF:000997">
    <property type="entry name" value="Multidrug resistance-associated protein 1"/>
    <property type="match status" value="1"/>
</dbReference>
<dbReference type="CDD" id="cd03250">
    <property type="entry name" value="ABCC_MRP_domain1"/>
    <property type="match status" value="1"/>
</dbReference>
<evidence type="ECO:0000256" key="1">
    <source>
        <dbReference type="ARBA" id="ARBA00004128"/>
    </source>
</evidence>
<dbReference type="EMBL" id="CAADRA010005432">
    <property type="protein sequence ID" value="VFT89770.1"/>
    <property type="molecule type" value="Genomic_DNA"/>
</dbReference>
<feature type="domain" description="ABC transporter" evidence="11">
    <location>
        <begin position="1057"/>
        <end position="1291"/>
    </location>
</feature>
<keyword evidence="8 10" id="KW-1133">Transmembrane helix</keyword>
<evidence type="ECO:0000256" key="2">
    <source>
        <dbReference type="ARBA" id="ARBA00009726"/>
    </source>
</evidence>
<dbReference type="Gene3D" id="1.20.1560.10">
    <property type="entry name" value="ABC transporter type 1, transmembrane domain"/>
    <property type="match status" value="2"/>
</dbReference>
<feature type="transmembrane region" description="Helical" evidence="10">
    <location>
        <begin position="971"/>
        <end position="989"/>
    </location>
</feature>
<dbReference type="PROSITE" id="PS00211">
    <property type="entry name" value="ABC_TRANSPORTER_1"/>
    <property type="match status" value="1"/>
</dbReference>
<keyword evidence="15" id="KW-1185">Reference proteome</keyword>
<dbReference type="OrthoDB" id="6500128at2759"/>
<dbReference type="EMBL" id="VJMH01005411">
    <property type="protein sequence ID" value="KAF0696310.1"/>
    <property type="molecule type" value="Genomic_DNA"/>
</dbReference>
<dbReference type="InterPro" id="IPR050173">
    <property type="entry name" value="ABC_transporter_C-like"/>
</dbReference>
<feature type="transmembrane region" description="Helical" evidence="10">
    <location>
        <begin position="781"/>
        <end position="806"/>
    </location>
</feature>
<keyword evidence="3" id="KW-0813">Transport</keyword>
<dbReference type="PANTHER" id="PTHR24223:SF443">
    <property type="entry name" value="MULTIDRUG-RESISTANCE LIKE PROTEIN 1, ISOFORM I"/>
    <property type="match status" value="1"/>
</dbReference>
<organism evidence="14 15">
    <name type="scientific">Aphanomyces stellatus</name>
    <dbReference type="NCBI Taxonomy" id="120398"/>
    <lineage>
        <taxon>Eukaryota</taxon>
        <taxon>Sar</taxon>
        <taxon>Stramenopiles</taxon>
        <taxon>Oomycota</taxon>
        <taxon>Saprolegniomycetes</taxon>
        <taxon>Saprolegniales</taxon>
        <taxon>Verrucalvaceae</taxon>
        <taxon>Aphanomyces</taxon>
    </lineage>
</organism>
<evidence type="ECO:0000256" key="3">
    <source>
        <dbReference type="ARBA" id="ARBA00022448"/>
    </source>
</evidence>
<evidence type="ECO:0000313" key="14">
    <source>
        <dbReference type="EMBL" id="VFT89770.1"/>
    </source>
</evidence>
<protein>
    <submittedName>
        <fullName evidence="14">Aste57867_12924 protein</fullName>
    </submittedName>
</protein>
<proteinExistence type="inferred from homology"/>
<evidence type="ECO:0000256" key="6">
    <source>
        <dbReference type="ARBA" id="ARBA00022741"/>
    </source>
</evidence>
<keyword evidence="7" id="KW-0067">ATP-binding</keyword>
<dbReference type="SMART" id="SM00382">
    <property type="entry name" value="AAA"/>
    <property type="match status" value="2"/>
</dbReference>
<feature type="transmembrane region" description="Helical" evidence="10">
    <location>
        <begin position="878"/>
        <end position="899"/>
    </location>
</feature>
<dbReference type="InterPro" id="IPR011527">
    <property type="entry name" value="ABC1_TM_dom"/>
</dbReference>
<dbReference type="GO" id="GO:0005774">
    <property type="term" value="C:vacuolar membrane"/>
    <property type="evidence" value="ECO:0007669"/>
    <property type="project" value="UniProtKB-SubCell"/>
</dbReference>
<dbReference type="InterPro" id="IPR036640">
    <property type="entry name" value="ABC1_TM_sf"/>
</dbReference>
<evidence type="ECO:0000313" key="15">
    <source>
        <dbReference type="Proteomes" id="UP000332933"/>
    </source>
</evidence>
<evidence type="ECO:0000256" key="4">
    <source>
        <dbReference type="ARBA" id="ARBA00022692"/>
    </source>
</evidence>
<dbReference type="InterPro" id="IPR003593">
    <property type="entry name" value="AAA+_ATPase"/>
</dbReference>
<dbReference type="Pfam" id="PF00664">
    <property type="entry name" value="ABC_membrane"/>
    <property type="match status" value="2"/>
</dbReference>
<dbReference type="Pfam" id="PF00005">
    <property type="entry name" value="ABC_tran"/>
    <property type="match status" value="2"/>
</dbReference>
<evidence type="ECO:0000256" key="9">
    <source>
        <dbReference type="ARBA" id="ARBA00023136"/>
    </source>
</evidence>
<dbReference type="FunFam" id="3.40.50.300:FF:000610">
    <property type="entry name" value="Multidrug resistance-associated ABC transporter"/>
    <property type="match status" value="1"/>
</dbReference>
<reference evidence="14 15" key="1">
    <citation type="submission" date="2019-03" db="EMBL/GenBank/DDBJ databases">
        <authorList>
            <person name="Gaulin E."/>
            <person name="Dumas B."/>
        </authorList>
    </citation>
    <scope>NUCLEOTIDE SEQUENCE [LARGE SCALE GENOMIC DNA]</scope>
    <source>
        <strain evidence="14">CBS 568.67</strain>
    </source>
</reference>
<dbReference type="CDD" id="cd18580">
    <property type="entry name" value="ABC_6TM_ABCC_D2"/>
    <property type="match status" value="1"/>
</dbReference>
<evidence type="ECO:0000259" key="11">
    <source>
        <dbReference type="PROSITE" id="PS50893"/>
    </source>
</evidence>
<feature type="domain" description="ABC transmembrane type-1" evidence="12">
    <location>
        <begin position="103"/>
        <end position="379"/>
    </location>
</feature>
<feature type="transmembrane region" description="Helical" evidence="10">
    <location>
        <begin position="238"/>
        <end position="260"/>
    </location>
</feature>
<evidence type="ECO:0000256" key="8">
    <source>
        <dbReference type="ARBA" id="ARBA00022989"/>
    </source>
</evidence>
<dbReference type="PROSITE" id="PS50929">
    <property type="entry name" value="ABC_TM1F"/>
    <property type="match status" value="2"/>
</dbReference>
<evidence type="ECO:0000313" key="13">
    <source>
        <dbReference type="EMBL" id="KAF0696310.1"/>
    </source>
</evidence>
<dbReference type="InterPro" id="IPR044726">
    <property type="entry name" value="ABCC_6TM_D2"/>
</dbReference>
<feature type="domain" description="ABC transmembrane type-1" evidence="12">
    <location>
        <begin position="737"/>
        <end position="1022"/>
    </location>
</feature>
<keyword evidence="6" id="KW-0547">Nucleotide-binding</keyword>
<reference evidence="13" key="2">
    <citation type="submission" date="2019-06" db="EMBL/GenBank/DDBJ databases">
        <title>Genomics analysis of Aphanomyces spp. identifies a new class of oomycete effector associated with host adaptation.</title>
        <authorList>
            <person name="Gaulin E."/>
        </authorList>
    </citation>
    <scope>NUCLEOTIDE SEQUENCE</scope>
    <source>
        <strain evidence="13">CBS 578.67</strain>
    </source>
</reference>
<comment type="subcellular location">
    <subcellularLocation>
        <location evidence="1">Vacuole membrane</location>
        <topology evidence="1">Multi-pass membrane protein</topology>
    </subcellularLocation>
</comment>
<keyword evidence="5" id="KW-0677">Repeat</keyword>
<dbReference type="CDD" id="cd03244">
    <property type="entry name" value="ABCC_MRP_domain2"/>
    <property type="match status" value="1"/>
</dbReference>
<dbReference type="InterPro" id="IPR044746">
    <property type="entry name" value="ABCC_6TM_D1"/>
</dbReference>
<feature type="transmembrane region" description="Helical" evidence="10">
    <location>
        <begin position="726"/>
        <end position="749"/>
    </location>
</feature>